<accession>A0A5C5ZTA1</accession>
<dbReference type="Gene3D" id="2.60.40.10">
    <property type="entry name" value="Immunoglobulins"/>
    <property type="match status" value="1"/>
</dbReference>
<proteinExistence type="inferred from homology"/>
<evidence type="ECO:0000256" key="1">
    <source>
        <dbReference type="ARBA" id="ARBA00008061"/>
    </source>
</evidence>
<evidence type="ECO:0000313" key="6">
    <source>
        <dbReference type="EMBL" id="TWT90774.1"/>
    </source>
</evidence>
<organism evidence="6 7">
    <name type="scientific">Pseudobythopirellula maris</name>
    <dbReference type="NCBI Taxonomy" id="2527991"/>
    <lineage>
        <taxon>Bacteria</taxon>
        <taxon>Pseudomonadati</taxon>
        <taxon>Planctomycetota</taxon>
        <taxon>Planctomycetia</taxon>
        <taxon>Pirellulales</taxon>
        <taxon>Lacipirellulaceae</taxon>
        <taxon>Pseudobythopirellula</taxon>
    </lineage>
</organism>
<dbReference type="Pfam" id="PF00128">
    <property type="entry name" value="Alpha-amylase"/>
    <property type="match status" value="1"/>
</dbReference>
<comment type="similarity">
    <text evidence="1">Belongs to the glycosyl hydrolase 13 family.</text>
</comment>
<reference evidence="6 7" key="1">
    <citation type="submission" date="2019-02" db="EMBL/GenBank/DDBJ databases">
        <title>Deep-cultivation of Planctomycetes and their phenomic and genomic characterization uncovers novel biology.</title>
        <authorList>
            <person name="Wiegand S."/>
            <person name="Jogler M."/>
            <person name="Boedeker C."/>
            <person name="Pinto D."/>
            <person name="Vollmers J."/>
            <person name="Rivas-Marin E."/>
            <person name="Kohn T."/>
            <person name="Peeters S.H."/>
            <person name="Heuer A."/>
            <person name="Rast P."/>
            <person name="Oberbeckmann S."/>
            <person name="Bunk B."/>
            <person name="Jeske O."/>
            <person name="Meyerdierks A."/>
            <person name="Storesund J.E."/>
            <person name="Kallscheuer N."/>
            <person name="Luecker S."/>
            <person name="Lage O.M."/>
            <person name="Pohl T."/>
            <person name="Merkel B.J."/>
            <person name="Hornburger P."/>
            <person name="Mueller R.-W."/>
            <person name="Bruemmer F."/>
            <person name="Labrenz M."/>
            <person name="Spormann A.M."/>
            <person name="Op Den Camp H."/>
            <person name="Overmann J."/>
            <person name="Amann R."/>
            <person name="Jetten M.S.M."/>
            <person name="Mascher T."/>
            <person name="Medema M.H."/>
            <person name="Devos D.P."/>
            <person name="Kaster A.-K."/>
            <person name="Ovreas L."/>
            <person name="Rohde M."/>
            <person name="Galperin M.Y."/>
            <person name="Jogler C."/>
        </authorList>
    </citation>
    <scope>NUCLEOTIDE SEQUENCE [LARGE SCALE GENOMIC DNA]</scope>
    <source>
        <strain evidence="6 7">Mal64</strain>
    </source>
</reference>
<dbReference type="InterPro" id="IPR006047">
    <property type="entry name" value="GH13_cat_dom"/>
</dbReference>
<dbReference type="InterPro" id="IPR013780">
    <property type="entry name" value="Glyco_hydro_b"/>
</dbReference>
<evidence type="ECO:0000259" key="5">
    <source>
        <dbReference type="SMART" id="SM00642"/>
    </source>
</evidence>
<name>A0A5C5ZTA1_9BACT</name>
<evidence type="ECO:0000256" key="3">
    <source>
        <dbReference type="ARBA" id="ARBA00023295"/>
    </source>
</evidence>
<dbReference type="InterPro" id="IPR011837">
    <property type="entry name" value="Glycogen_debranch_GlgX"/>
</dbReference>
<dbReference type="Gene3D" id="3.20.20.80">
    <property type="entry name" value="Glycosidases"/>
    <property type="match status" value="1"/>
</dbReference>
<dbReference type="AlphaFoldDB" id="A0A5C5ZTA1"/>
<dbReference type="InterPro" id="IPR044505">
    <property type="entry name" value="GlgX_Isoamylase_N_E_set"/>
</dbReference>
<protein>
    <submittedName>
        <fullName evidence="6">Glycogen debranching enzyme</fullName>
        <ecNumber evidence="6">3.2.1.-</ecNumber>
    </submittedName>
</protein>
<dbReference type="GO" id="GO:0005980">
    <property type="term" value="P:glycogen catabolic process"/>
    <property type="evidence" value="ECO:0007669"/>
    <property type="project" value="InterPro"/>
</dbReference>
<feature type="domain" description="Glycosyl hydrolase family 13 catalytic" evidence="5">
    <location>
        <begin position="178"/>
        <end position="585"/>
    </location>
</feature>
<evidence type="ECO:0000256" key="4">
    <source>
        <dbReference type="SAM" id="MobiDB-lite"/>
    </source>
</evidence>
<keyword evidence="7" id="KW-1185">Reference proteome</keyword>
<dbReference type="NCBIfam" id="TIGR02100">
    <property type="entry name" value="glgX_debranch"/>
    <property type="match status" value="1"/>
</dbReference>
<dbReference type="GO" id="GO:0004135">
    <property type="term" value="F:amylo-alpha-1,6-glucosidase activity"/>
    <property type="evidence" value="ECO:0007669"/>
    <property type="project" value="InterPro"/>
</dbReference>
<dbReference type="PANTHER" id="PTHR43002">
    <property type="entry name" value="GLYCOGEN DEBRANCHING ENZYME"/>
    <property type="match status" value="1"/>
</dbReference>
<evidence type="ECO:0000256" key="2">
    <source>
        <dbReference type="ARBA" id="ARBA00022801"/>
    </source>
</evidence>
<dbReference type="InterPro" id="IPR017853">
    <property type="entry name" value="GH"/>
</dbReference>
<dbReference type="EC" id="3.2.1.-" evidence="6"/>
<keyword evidence="3 6" id="KW-0326">Glycosidase</keyword>
<dbReference type="InterPro" id="IPR014756">
    <property type="entry name" value="Ig_E-set"/>
</dbReference>
<dbReference type="EMBL" id="SJPQ01000001">
    <property type="protein sequence ID" value="TWT90774.1"/>
    <property type="molecule type" value="Genomic_DNA"/>
</dbReference>
<dbReference type="SMART" id="SM00642">
    <property type="entry name" value="Aamy"/>
    <property type="match status" value="1"/>
</dbReference>
<sequence length="713" mass="79837">MIDTGATSYLARSSGPVMAKQPSFATAAKPPTPQFSYPLPYGAILREDGVQFVVYSRSATAMRVLLYKKANDREPYRSIECNPDTNRWGDIWSVFVPGLTAGELYHFQADGPFDPDRGHRFDPHARLIDPFAKALVGEFQAGSDGVSRPPKCVVIDDHFDWQGGRHLRRPLSDTVIYEMHVRGFTRSPTSGAERPGTYLGVIEKIPYLKSLGVTAVELMPVHEFPTNESNGQKSTRGNYWGYDPMAFFAPHRGYADSAEPGAQVREFKEMVRELHAAGIEVILDVVFNHTSEGNEEGPTFTFKGLENSVYYMLNADGSYKNYSGCGNTVNSNHPIVREMIFHCLRHWVYNYHIDGFRFDLASILSRDRSGELVPNPPLVEYIAEDPMLADTKIIAEAWDAAGAYQVGSFANGRWAEWNGAYRDNVRRYWRGDLGMTGPMATRLAGSSDLYQSSGRKPYHSINFITSHDGYSLNDLVSYERKHNLANGEGNRDGDNNSYSANYGVEGPTRRVPIRRLRKRQAKNMMATLLLSQGVPMIVAGDEALRTQRGNNNAYCQDNALSWFDWRLTQRNAEMLRFSEALIALRLHQPTLRRAKFLTGASEGHGALPDVSWYGTDGETVDWNHTFHSLTCVLGTAGLDDDKARHVMILMHSGGKPQEFHAPKTVRGLTWRLAIDTIAEPPHDVFVDTPGPVLNTSQPIQMDHHTLKCYIASE</sequence>
<dbReference type="InterPro" id="IPR004193">
    <property type="entry name" value="Glyco_hydro_13_N"/>
</dbReference>
<dbReference type="SUPFAM" id="SSF51011">
    <property type="entry name" value="Glycosyl hydrolase domain"/>
    <property type="match status" value="1"/>
</dbReference>
<keyword evidence="2 6" id="KW-0378">Hydrolase</keyword>
<dbReference type="Proteomes" id="UP000315440">
    <property type="component" value="Unassembled WGS sequence"/>
</dbReference>
<dbReference type="RefSeq" id="WP_391570398.1">
    <property type="nucleotide sequence ID" value="NZ_SJPQ01000001.1"/>
</dbReference>
<dbReference type="InterPro" id="IPR013783">
    <property type="entry name" value="Ig-like_fold"/>
</dbReference>
<dbReference type="Gene3D" id="2.60.40.1180">
    <property type="entry name" value="Golgi alpha-mannosidase II"/>
    <property type="match status" value="1"/>
</dbReference>
<dbReference type="Pfam" id="PF02922">
    <property type="entry name" value="CBM_48"/>
    <property type="match status" value="1"/>
</dbReference>
<dbReference type="SUPFAM" id="SSF81296">
    <property type="entry name" value="E set domains"/>
    <property type="match status" value="1"/>
</dbReference>
<dbReference type="CDD" id="cd02856">
    <property type="entry name" value="E_set_GDE_Isoamylase_N"/>
    <property type="match status" value="1"/>
</dbReference>
<feature type="region of interest" description="Disordered" evidence="4">
    <location>
        <begin position="484"/>
        <end position="505"/>
    </location>
</feature>
<comment type="caution">
    <text evidence="6">The sequence shown here is derived from an EMBL/GenBank/DDBJ whole genome shotgun (WGS) entry which is preliminary data.</text>
</comment>
<dbReference type="SUPFAM" id="SSF51445">
    <property type="entry name" value="(Trans)glycosidases"/>
    <property type="match status" value="1"/>
</dbReference>
<dbReference type="CDD" id="cd11326">
    <property type="entry name" value="AmyAc_Glg_debranch"/>
    <property type="match status" value="1"/>
</dbReference>
<evidence type="ECO:0000313" key="7">
    <source>
        <dbReference type="Proteomes" id="UP000315440"/>
    </source>
</evidence>
<gene>
    <name evidence="6" type="primary">glgX</name>
    <name evidence="6" type="ORF">Mal64_11710</name>
</gene>